<evidence type="ECO:0000313" key="1">
    <source>
        <dbReference type="EMBL" id="RCI04312.1"/>
    </source>
</evidence>
<organism evidence="1 2">
    <name type="scientific">Rhizopus stolonifer</name>
    <name type="common">Rhizopus nigricans</name>
    <dbReference type="NCBI Taxonomy" id="4846"/>
    <lineage>
        <taxon>Eukaryota</taxon>
        <taxon>Fungi</taxon>
        <taxon>Fungi incertae sedis</taxon>
        <taxon>Mucoromycota</taxon>
        <taxon>Mucoromycotina</taxon>
        <taxon>Mucoromycetes</taxon>
        <taxon>Mucorales</taxon>
        <taxon>Mucorineae</taxon>
        <taxon>Rhizopodaceae</taxon>
        <taxon>Rhizopus</taxon>
    </lineage>
</organism>
<protein>
    <submittedName>
        <fullName evidence="1">Uncharacterized protein</fullName>
    </submittedName>
</protein>
<dbReference type="EMBL" id="PJQM01000719">
    <property type="protein sequence ID" value="RCI04312.1"/>
    <property type="molecule type" value="Genomic_DNA"/>
</dbReference>
<reference evidence="1 2" key="1">
    <citation type="journal article" date="2018" name="G3 (Bethesda)">
        <title>Phylogenetic and Phylogenomic Definition of Rhizopus Species.</title>
        <authorList>
            <person name="Gryganskyi A.P."/>
            <person name="Golan J."/>
            <person name="Dolatabadi S."/>
            <person name="Mondo S."/>
            <person name="Robb S."/>
            <person name="Idnurm A."/>
            <person name="Muszewska A."/>
            <person name="Steczkiewicz K."/>
            <person name="Masonjones S."/>
            <person name="Liao H.L."/>
            <person name="Gajdeczka M.T."/>
            <person name="Anike F."/>
            <person name="Vuek A."/>
            <person name="Anishchenko I.M."/>
            <person name="Voigt K."/>
            <person name="de Hoog G.S."/>
            <person name="Smith M.E."/>
            <person name="Heitman J."/>
            <person name="Vilgalys R."/>
            <person name="Stajich J.E."/>
        </authorList>
    </citation>
    <scope>NUCLEOTIDE SEQUENCE [LARGE SCALE GENOMIC DNA]</scope>
    <source>
        <strain evidence="1 2">LSU 92-RS-03</strain>
    </source>
</reference>
<sequence length="60" mass="6971">MKKLTDEIKASLKKNSLISEQLKKEHFLTLEEKEFEDIQIDSKANDSPSLFSKDLISFIK</sequence>
<name>A0A367KR24_RHIST</name>
<comment type="caution">
    <text evidence="1">The sequence shown here is derived from an EMBL/GenBank/DDBJ whole genome shotgun (WGS) entry which is preliminary data.</text>
</comment>
<evidence type="ECO:0000313" key="2">
    <source>
        <dbReference type="Proteomes" id="UP000253551"/>
    </source>
</evidence>
<accession>A0A367KR24</accession>
<proteinExistence type="predicted"/>
<gene>
    <name evidence="1" type="ORF">CU098_009515</name>
</gene>
<dbReference type="Proteomes" id="UP000253551">
    <property type="component" value="Unassembled WGS sequence"/>
</dbReference>
<keyword evidence="2" id="KW-1185">Reference proteome</keyword>
<dbReference type="AlphaFoldDB" id="A0A367KR24"/>